<dbReference type="GO" id="GO:0006508">
    <property type="term" value="P:proteolysis"/>
    <property type="evidence" value="ECO:0007669"/>
    <property type="project" value="UniProtKB-KW"/>
</dbReference>
<dbReference type="SUPFAM" id="SSF52743">
    <property type="entry name" value="Subtilisin-like"/>
    <property type="match status" value="1"/>
</dbReference>
<evidence type="ECO:0000313" key="11">
    <source>
        <dbReference type="EMBL" id="KGR74009.1"/>
    </source>
</evidence>
<feature type="signal peptide" evidence="8">
    <location>
        <begin position="1"/>
        <end position="25"/>
    </location>
</feature>
<keyword evidence="4 6" id="KW-0378">Hydrolase</keyword>
<keyword evidence="5 6" id="KW-0720">Serine protease</keyword>
<evidence type="ECO:0000259" key="10">
    <source>
        <dbReference type="Pfam" id="PF05922"/>
    </source>
</evidence>
<feature type="active site" description="Charge relay system" evidence="6">
    <location>
        <position position="124"/>
    </location>
</feature>
<dbReference type="CDD" id="cd07477">
    <property type="entry name" value="Peptidases_S8_Subtilisin_subset"/>
    <property type="match status" value="1"/>
</dbReference>
<dbReference type="PROSITE" id="PS51892">
    <property type="entry name" value="SUBTILASE"/>
    <property type="match status" value="1"/>
</dbReference>
<dbReference type="InterPro" id="IPR023827">
    <property type="entry name" value="Peptidase_S8_Asp-AS"/>
</dbReference>
<feature type="active site" description="Charge relay system" evidence="6">
    <location>
        <position position="312"/>
    </location>
</feature>
<accession>A0A0A3HNP2</accession>
<dbReference type="InterPro" id="IPR015500">
    <property type="entry name" value="Peptidase_S8_subtilisin-rel"/>
</dbReference>
<evidence type="ECO:0000256" key="1">
    <source>
        <dbReference type="ARBA" id="ARBA00011073"/>
    </source>
</evidence>
<dbReference type="RefSeq" id="WP_036203293.1">
    <property type="nucleotide sequence ID" value="NZ_AVCY01000001.1"/>
</dbReference>
<gene>
    <name evidence="11" type="ORF">CD33_18595</name>
</gene>
<dbReference type="PROSITE" id="PS00136">
    <property type="entry name" value="SUBTILASE_ASP"/>
    <property type="match status" value="1"/>
</dbReference>
<dbReference type="InterPro" id="IPR036852">
    <property type="entry name" value="Peptidase_S8/S53_dom_sf"/>
</dbReference>
<evidence type="ECO:0000256" key="4">
    <source>
        <dbReference type="ARBA" id="ARBA00022801"/>
    </source>
</evidence>
<dbReference type="SUPFAM" id="SSF54897">
    <property type="entry name" value="Protease propeptides/inhibitors"/>
    <property type="match status" value="1"/>
</dbReference>
<comment type="caution">
    <text evidence="11">The sequence shown here is derived from an EMBL/GenBank/DDBJ whole genome shotgun (WGS) entry which is preliminary data.</text>
</comment>
<keyword evidence="2 6" id="KW-0645">Protease</keyword>
<dbReference type="EMBL" id="JPVO01000055">
    <property type="protein sequence ID" value="KGR74009.1"/>
    <property type="molecule type" value="Genomic_DNA"/>
</dbReference>
<protein>
    <submittedName>
        <fullName evidence="11">Peptidase S8/S53 subtilisin kexin sedolisin</fullName>
    </submittedName>
</protein>
<evidence type="ECO:0000256" key="7">
    <source>
        <dbReference type="RuleBase" id="RU003355"/>
    </source>
</evidence>
<dbReference type="PROSITE" id="PS00137">
    <property type="entry name" value="SUBTILASE_HIS"/>
    <property type="match status" value="1"/>
</dbReference>
<keyword evidence="12" id="KW-1185">Reference proteome</keyword>
<dbReference type="InterPro" id="IPR050131">
    <property type="entry name" value="Peptidase_S8_subtilisin-like"/>
</dbReference>
<keyword evidence="3" id="KW-0479">Metal-binding</keyword>
<dbReference type="Pfam" id="PF05922">
    <property type="entry name" value="Inhibitor_I9"/>
    <property type="match status" value="1"/>
</dbReference>
<evidence type="ECO:0000313" key="12">
    <source>
        <dbReference type="Proteomes" id="UP000030408"/>
    </source>
</evidence>
<evidence type="ECO:0000256" key="6">
    <source>
        <dbReference type="PROSITE-ProRule" id="PRU01240"/>
    </source>
</evidence>
<sequence length="482" mass="51316">MKRPLVIGLISLVLSIPLIPTKADAQLPEERVIVYFKNKIEKTSIGKVKGKIKKQFRNVPALAVTLPASSIETLKKNPNVKLVEKDTVLKTTTQTTDWGITRTAAQNAWQSGLSGKGIKVAVVDTGISRHDDLFVAGGVSTVDYTTSFNDDNGHGTHVAGIVGAENNSIGIVGIAPEADIYAVKSLDNDGYGYLSDIIEGIDWSITNKMDIINLSFGTTVHSPTLQQIVDKAYNQNILVVAAAGNSGSADGNTDTIEYPARYDSVIAVAATDSTDTRVSFSSTGSTLDVAAPGEGIISTYLNNQYARMSGTSMAAPYAAGNLALLKQANSTLSAKDLRIKLQDGVIDLGTVGRDALYGYGIIQAPTMNTAKEPIKIIPVQYNSKTALVAGKPTYKRGETVSLAMTSYNEDGEILAGANAEVVIYKRLKIVKIFKGTTNSNGQFKVGYSTSGSSSLKGKFQVKAITAKEGYNKSESVKNLELR</sequence>
<dbReference type="Pfam" id="PF00082">
    <property type="entry name" value="Peptidase_S8"/>
    <property type="match status" value="1"/>
</dbReference>
<evidence type="ECO:0000259" key="9">
    <source>
        <dbReference type="Pfam" id="PF00082"/>
    </source>
</evidence>
<name>A0A0A3HNP2_9BACL</name>
<keyword evidence="8" id="KW-0732">Signal</keyword>
<dbReference type="InterPro" id="IPR000209">
    <property type="entry name" value="Peptidase_S8/S53_dom"/>
</dbReference>
<dbReference type="Proteomes" id="UP000030408">
    <property type="component" value="Unassembled WGS sequence"/>
</dbReference>
<dbReference type="InterPro" id="IPR010259">
    <property type="entry name" value="S8pro/Inhibitor_I9"/>
</dbReference>
<feature type="chain" id="PRO_5002013948" evidence="8">
    <location>
        <begin position="26"/>
        <end position="482"/>
    </location>
</feature>
<feature type="domain" description="Peptidase S8/S53" evidence="9">
    <location>
        <begin position="115"/>
        <end position="360"/>
    </location>
</feature>
<dbReference type="PANTHER" id="PTHR43806:SF11">
    <property type="entry name" value="CEREVISIN-RELATED"/>
    <property type="match status" value="1"/>
</dbReference>
<comment type="similarity">
    <text evidence="1 6 7">Belongs to the peptidase S8 family.</text>
</comment>
<dbReference type="MEROPS" id="S08.126"/>
<dbReference type="OrthoDB" id="9798386at2"/>
<evidence type="ECO:0000256" key="8">
    <source>
        <dbReference type="SAM" id="SignalP"/>
    </source>
</evidence>
<organism evidence="11 12">
    <name type="scientific">Ureibacillus sinduriensis BLB-1 = JCM 15800</name>
    <dbReference type="NCBI Taxonomy" id="1384057"/>
    <lineage>
        <taxon>Bacteria</taxon>
        <taxon>Bacillati</taxon>
        <taxon>Bacillota</taxon>
        <taxon>Bacilli</taxon>
        <taxon>Bacillales</taxon>
        <taxon>Caryophanaceae</taxon>
        <taxon>Ureibacillus</taxon>
    </lineage>
</organism>
<evidence type="ECO:0000256" key="3">
    <source>
        <dbReference type="ARBA" id="ARBA00022723"/>
    </source>
</evidence>
<evidence type="ECO:0000256" key="2">
    <source>
        <dbReference type="ARBA" id="ARBA00022670"/>
    </source>
</evidence>
<dbReference type="InterPro" id="IPR037045">
    <property type="entry name" value="S8pro/Inhibitor_I9_sf"/>
</dbReference>
<dbReference type="GO" id="GO:0046872">
    <property type="term" value="F:metal ion binding"/>
    <property type="evidence" value="ECO:0007669"/>
    <property type="project" value="UniProtKB-KW"/>
</dbReference>
<reference evidence="11 12" key="1">
    <citation type="submission" date="2014-02" db="EMBL/GenBank/DDBJ databases">
        <title>Draft genome sequence of Lysinibacillus sinduriensis JCM 15800.</title>
        <authorList>
            <person name="Zhang F."/>
            <person name="Wang G."/>
            <person name="Zhang L."/>
        </authorList>
    </citation>
    <scope>NUCLEOTIDE SEQUENCE [LARGE SCALE GENOMIC DNA]</scope>
    <source>
        <strain evidence="11 12">JCM 15800</strain>
    </source>
</reference>
<dbReference type="AlphaFoldDB" id="A0A0A3HNP2"/>
<dbReference type="PRINTS" id="PR00723">
    <property type="entry name" value="SUBTILISIN"/>
</dbReference>
<dbReference type="InterPro" id="IPR023828">
    <property type="entry name" value="Peptidase_S8_Ser-AS"/>
</dbReference>
<dbReference type="InterPro" id="IPR022398">
    <property type="entry name" value="Peptidase_S8_His-AS"/>
</dbReference>
<dbReference type="STRING" id="1384057.CD33_18595"/>
<feature type="active site" description="Charge relay system" evidence="6">
    <location>
        <position position="154"/>
    </location>
</feature>
<dbReference type="PANTHER" id="PTHR43806">
    <property type="entry name" value="PEPTIDASE S8"/>
    <property type="match status" value="1"/>
</dbReference>
<dbReference type="Gene3D" id="3.40.50.200">
    <property type="entry name" value="Peptidase S8/S53 domain"/>
    <property type="match status" value="1"/>
</dbReference>
<evidence type="ECO:0000256" key="5">
    <source>
        <dbReference type="ARBA" id="ARBA00022825"/>
    </source>
</evidence>
<feature type="domain" description="Inhibitor I9" evidence="10">
    <location>
        <begin position="44"/>
        <end position="91"/>
    </location>
</feature>
<dbReference type="Gene3D" id="3.30.70.80">
    <property type="entry name" value="Peptidase S8 propeptide/proteinase inhibitor I9"/>
    <property type="match status" value="1"/>
</dbReference>
<proteinExistence type="inferred from homology"/>
<dbReference type="PROSITE" id="PS00138">
    <property type="entry name" value="SUBTILASE_SER"/>
    <property type="match status" value="1"/>
</dbReference>
<dbReference type="InterPro" id="IPR034202">
    <property type="entry name" value="Subtilisin_Carlsberg-like"/>
</dbReference>
<dbReference type="GO" id="GO:0004252">
    <property type="term" value="F:serine-type endopeptidase activity"/>
    <property type="evidence" value="ECO:0007669"/>
    <property type="project" value="UniProtKB-UniRule"/>
</dbReference>
<dbReference type="eggNOG" id="COG1404">
    <property type="taxonomic scope" value="Bacteria"/>
</dbReference>